<protein>
    <submittedName>
        <fullName evidence="2">Uncharacterized protein</fullName>
    </submittedName>
</protein>
<sequence>MIFNSDHSYHDKSNVSEEVFQSFLNYLINDEEPDINLDNVNQYYEISQEFNLLQEIISAKIHSFGEYFVNINGLMQKNTDLSKYEESIAINLDDYIEKYGSSLMQSPIQSLYNIFSHPKRNLNDHNRAYNVITQYFNETKNSSIFVLLDTLDGSKLTKSNLSEALTLRHECMNHMPNVDFEFVSRVISKEEELESKFTTFSSEFSSFKEKVEEDMKRMKKEHDDEIQRMKNNYNVQIQNL</sequence>
<organism evidence="2 3">
    <name type="scientific">Tritrichomonas musculus</name>
    <dbReference type="NCBI Taxonomy" id="1915356"/>
    <lineage>
        <taxon>Eukaryota</taxon>
        <taxon>Metamonada</taxon>
        <taxon>Parabasalia</taxon>
        <taxon>Tritrichomonadida</taxon>
        <taxon>Tritrichomonadidae</taxon>
        <taxon>Tritrichomonas</taxon>
    </lineage>
</organism>
<keyword evidence="1" id="KW-0175">Coiled coil</keyword>
<dbReference type="EMBL" id="JAPFFF010000048">
    <property type="protein sequence ID" value="KAK8840225.1"/>
    <property type="molecule type" value="Genomic_DNA"/>
</dbReference>
<reference evidence="2 3" key="1">
    <citation type="submission" date="2024-04" db="EMBL/GenBank/DDBJ databases">
        <title>Tritrichomonas musculus Genome.</title>
        <authorList>
            <person name="Alves-Ferreira E."/>
            <person name="Grigg M."/>
            <person name="Lorenzi H."/>
            <person name="Galac M."/>
        </authorList>
    </citation>
    <scope>NUCLEOTIDE SEQUENCE [LARGE SCALE GENOMIC DNA]</scope>
    <source>
        <strain evidence="2 3">EAF2021</strain>
    </source>
</reference>
<comment type="caution">
    <text evidence="2">The sequence shown here is derived from an EMBL/GenBank/DDBJ whole genome shotgun (WGS) entry which is preliminary data.</text>
</comment>
<evidence type="ECO:0000313" key="2">
    <source>
        <dbReference type="EMBL" id="KAK8840225.1"/>
    </source>
</evidence>
<accession>A0ABR2H241</accession>
<keyword evidence="3" id="KW-1185">Reference proteome</keyword>
<evidence type="ECO:0000256" key="1">
    <source>
        <dbReference type="SAM" id="Coils"/>
    </source>
</evidence>
<proteinExistence type="predicted"/>
<feature type="coiled-coil region" evidence="1">
    <location>
        <begin position="208"/>
        <end position="239"/>
    </location>
</feature>
<gene>
    <name evidence="2" type="ORF">M9Y10_031170</name>
</gene>
<name>A0ABR2H241_9EUKA</name>
<evidence type="ECO:0000313" key="3">
    <source>
        <dbReference type="Proteomes" id="UP001470230"/>
    </source>
</evidence>
<dbReference type="Proteomes" id="UP001470230">
    <property type="component" value="Unassembled WGS sequence"/>
</dbReference>